<keyword evidence="2" id="KW-1185">Reference proteome</keyword>
<protein>
    <submittedName>
        <fullName evidence="1">Uncharacterized protein</fullName>
    </submittedName>
</protein>
<gene>
    <name evidence="1" type="ORF">MSG28_013455</name>
</gene>
<name>A0ACC0KTJ0_CHOFU</name>
<reference evidence="1 2" key="1">
    <citation type="journal article" date="2022" name="Genome Biol. Evol.">
        <title>The Spruce Budworm Genome: Reconstructing the Evolutionary History of Antifreeze Proteins.</title>
        <authorList>
            <person name="Beliveau C."/>
            <person name="Gagne P."/>
            <person name="Picq S."/>
            <person name="Vernygora O."/>
            <person name="Keeling C.I."/>
            <person name="Pinkney K."/>
            <person name="Doucet D."/>
            <person name="Wen F."/>
            <person name="Johnston J.S."/>
            <person name="Maaroufi H."/>
            <person name="Boyle B."/>
            <person name="Laroche J."/>
            <person name="Dewar K."/>
            <person name="Juretic N."/>
            <person name="Blackburn G."/>
            <person name="Nisole A."/>
            <person name="Brunet B."/>
            <person name="Brandao M."/>
            <person name="Lumley L."/>
            <person name="Duan J."/>
            <person name="Quan G."/>
            <person name="Lucarotti C.J."/>
            <person name="Roe A.D."/>
            <person name="Sperling F.A.H."/>
            <person name="Levesque R.C."/>
            <person name="Cusson M."/>
        </authorList>
    </citation>
    <scope>NUCLEOTIDE SEQUENCE [LARGE SCALE GENOMIC DNA]</scope>
    <source>
        <strain evidence="1">Glfc:IPQL:Cfum</strain>
    </source>
</reference>
<comment type="caution">
    <text evidence="1">The sequence shown here is derived from an EMBL/GenBank/DDBJ whole genome shotgun (WGS) entry which is preliminary data.</text>
</comment>
<sequence>MPHFKSAPLRLGLSERPLTKRPGSTMKSVDYYKRRHSRSASHSLLELSAGARSPSYQAGATCGVTLGVPVPEIWGSERFDRWCYGLSRRATGEYCVKGKQPQPIELRPCYLKTE</sequence>
<accession>A0ACC0KTJ0</accession>
<organism evidence="1 2">
    <name type="scientific">Choristoneura fumiferana</name>
    <name type="common">Spruce budworm moth</name>
    <name type="synonym">Archips fumiferana</name>
    <dbReference type="NCBI Taxonomy" id="7141"/>
    <lineage>
        <taxon>Eukaryota</taxon>
        <taxon>Metazoa</taxon>
        <taxon>Ecdysozoa</taxon>
        <taxon>Arthropoda</taxon>
        <taxon>Hexapoda</taxon>
        <taxon>Insecta</taxon>
        <taxon>Pterygota</taxon>
        <taxon>Neoptera</taxon>
        <taxon>Endopterygota</taxon>
        <taxon>Lepidoptera</taxon>
        <taxon>Glossata</taxon>
        <taxon>Ditrysia</taxon>
        <taxon>Tortricoidea</taxon>
        <taxon>Tortricidae</taxon>
        <taxon>Tortricinae</taxon>
        <taxon>Choristoneura</taxon>
    </lineage>
</organism>
<evidence type="ECO:0000313" key="2">
    <source>
        <dbReference type="Proteomes" id="UP001064048"/>
    </source>
</evidence>
<proteinExistence type="predicted"/>
<dbReference type="Proteomes" id="UP001064048">
    <property type="component" value="Chromosome 23"/>
</dbReference>
<dbReference type="EMBL" id="CM046123">
    <property type="protein sequence ID" value="KAI8439768.1"/>
    <property type="molecule type" value="Genomic_DNA"/>
</dbReference>
<evidence type="ECO:0000313" key="1">
    <source>
        <dbReference type="EMBL" id="KAI8439768.1"/>
    </source>
</evidence>